<keyword evidence="3" id="KW-1185">Reference proteome</keyword>
<accession>A0A4Y5P1N8</accession>
<protein>
    <submittedName>
        <fullName evidence="2">HNH endonuclease</fullName>
    </submittedName>
</protein>
<dbReference type="GO" id="GO:0004519">
    <property type="term" value="F:endonuclease activity"/>
    <property type="evidence" value="ECO:0007669"/>
    <property type="project" value="UniProtKB-KW"/>
</dbReference>
<dbReference type="Pfam" id="PF07463">
    <property type="entry name" value="NUMOD4"/>
    <property type="match status" value="1"/>
</dbReference>
<organism evidence="2 3">
    <name type="scientific">Pantoea phage vB_PagS_AAS21</name>
    <dbReference type="NCBI Taxonomy" id="2575261"/>
    <lineage>
        <taxon>Viruses</taxon>
        <taxon>Duplodnaviria</taxon>
        <taxon>Heunggongvirae</taxon>
        <taxon>Uroviricota</taxon>
        <taxon>Caudoviricetes</taxon>
        <taxon>Demerecviridae</taxon>
        <taxon>Keyvirus</taxon>
        <taxon>Keyvirus AAS21</taxon>
    </lineage>
</organism>
<dbReference type="InterPro" id="IPR010902">
    <property type="entry name" value="NUMOD4"/>
</dbReference>
<reference evidence="2 3" key="1">
    <citation type="submission" date="2019-04" db="EMBL/GenBank/DDBJ databases">
        <title>Complete genome sequence of Pantoea bacteriophage vB_PagS_AAS21.</title>
        <authorList>
            <person name="Truncaite L."/>
            <person name="Simoliuniene M."/>
            <person name="Zajanckauskaite A."/>
            <person name="Meskys R."/>
            <person name="Simoliunas E."/>
        </authorList>
    </citation>
    <scope>NUCLEOTIDE SEQUENCE [LARGE SCALE GENOMIC DNA]</scope>
</reference>
<dbReference type="SUPFAM" id="SSF54060">
    <property type="entry name" value="His-Me finger endonucleases"/>
    <property type="match status" value="1"/>
</dbReference>
<proteinExistence type="predicted"/>
<dbReference type="Gene3D" id="3.90.75.20">
    <property type="match status" value="1"/>
</dbReference>
<evidence type="ECO:0000313" key="3">
    <source>
        <dbReference type="Proteomes" id="UP000308921"/>
    </source>
</evidence>
<sequence length="155" mass="17942">MESLMHKDIPGLEEYYSVSSTGEIFSKRSKIILKNRLRKDGRYDISLKCNGNRYYYLISRLVAELYIPNPNNLPEVNHKDGNKGNDDEGNLEWCTEEFNSEHARDTGLKSNKLNKDIANKIRVEYLDGVSQVALANKYEVNKSTINRIINNKIWN</sequence>
<keyword evidence="2" id="KW-0255">Endonuclease</keyword>
<dbReference type="Proteomes" id="UP000308921">
    <property type="component" value="Segment"/>
</dbReference>
<gene>
    <name evidence="2" type="ORF">AAS21_gp117</name>
</gene>
<feature type="domain" description="NUMOD4" evidence="1">
    <location>
        <begin position="7"/>
        <end position="47"/>
    </location>
</feature>
<keyword evidence="2" id="KW-0540">Nuclease</keyword>
<evidence type="ECO:0000259" key="1">
    <source>
        <dbReference type="Pfam" id="PF07463"/>
    </source>
</evidence>
<name>A0A4Y5P1N8_9CAUD</name>
<dbReference type="InterPro" id="IPR044925">
    <property type="entry name" value="His-Me_finger_sf"/>
</dbReference>
<dbReference type="GO" id="GO:0016788">
    <property type="term" value="F:hydrolase activity, acting on ester bonds"/>
    <property type="evidence" value="ECO:0007669"/>
    <property type="project" value="InterPro"/>
</dbReference>
<dbReference type="EMBL" id="MK770119">
    <property type="protein sequence ID" value="QCW23855.1"/>
    <property type="molecule type" value="Genomic_DNA"/>
</dbReference>
<evidence type="ECO:0000313" key="2">
    <source>
        <dbReference type="EMBL" id="QCW23855.1"/>
    </source>
</evidence>
<keyword evidence="2" id="KW-0378">Hydrolase</keyword>